<evidence type="ECO:0000313" key="2">
    <source>
        <dbReference type="Proteomes" id="UP001215280"/>
    </source>
</evidence>
<accession>A0AAD7JZJ7</accession>
<proteinExistence type="predicted"/>
<organism evidence="1 2">
    <name type="scientific">Mycena maculata</name>
    <dbReference type="NCBI Taxonomy" id="230809"/>
    <lineage>
        <taxon>Eukaryota</taxon>
        <taxon>Fungi</taxon>
        <taxon>Dikarya</taxon>
        <taxon>Basidiomycota</taxon>
        <taxon>Agaricomycotina</taxon>
        <taxon>Agaricomycetes</taxon>
        <taxon>Agaricomycetidae</taxon>
        <taxon>Agaricales</taxon>
        <taxon>Marasmiineae</taxon>
        <taxon>Mycenaceae</taxon>
        <taxon>Mycena</taxon>
    </lineage>
</organism>
<keyword evidence="2" id="KW-1185">Reference proteome</keyword>
<sequence length="522" mass="58017">MTRYLPPKRRHAPAMWQKRWQRLLWPPPPHIMRPVASGSPPVPVPTKNTIDLSQSRLPPPTLNMNPNSPITRLPHDILHDIFVTCIEDAVASDAPHFAVVLSHVCASWRTSALASPAIWSTINTDSPIPKTAHLRSKAYFERSREMRVSVVVAVSQPSCHMPEFALLACNAHRIRKLVLVCSDPQYVPGLMGCLTEAMPALETFMISANPDNATEFTVQIAAPDARERCAPEDQPPFRLPAVRDNAVCWSTWATANVTQLSFNGLQRDTRPSLESLWHILTGCKSTLQTLEFKGWAPLRDDENSVLEPVVLPMLYDLELFFVDDLSPLAALISAPGLLCLTLQNGRIIQNPYSVDEDTDFVACDVPSMLGHLSASAGSLLYLYLYALDDCPRSAVDSFFASMPNLYSIMLCEADEAFQAALFQPESRFRVPQEIVFPVLADLSSTSTLPSDLGRFLLRHKTLPVAPLQSVFVTDDQLTAAYMPTRGILGVILDLCMVEHGLQVISVAGPRRIYEEVERDERE</sequence>
<dbReference type="Proteomes" id="UP001215280">
    <property type="component" value="Unassembled WGS sequence"/>
</dbReference>
<evidence type="ECO:0008006" key="3">
    <source>
        <dbReference type="Google" id="ProtNLM"/>
    </source>
</evidence>
<gene>
    <name evidence="1" type="ORF">DFH07DRAFT_990264</name>
</gene>
<name>A0AAD7JZJ7_9AGAR</name>
<evidence type="ECO:0000313" key="1">
    <source>
        <dbReference type="EMBL" id="KAJ7773671.1"/>
    </source>
</evidence>
<comment type="caution">
    <text evidence="1">The sequence shown here is derived from an EMBL/GenBank/DDBJ whole genome shotgun (WGS) entry which is preliminary data.</text>
</comment>
<dbReference type="Gene3D" id="1.20.1280.50">
    <property type="match status" value="1"/>
</dbReference>
<reference evidence="1" key="1">
    <citation type="submission" date="2023-03" db="EMBL/GenBank/DDBJ databases">
        <title>Massive genome expansion in bonnet fungi (Mycena s.s.) driven by repeated elements and novel gene families across ecological guilds.</title>
        <authorList>
            <consortium name="Lawrence Berkeley National Laboratory"/>
            <person name="Harder C.B."/>
            <person name="Miyauchi S."/>
            <person name="Viragh M."/>
            <person name="Kuo A."/>
            <person name="Thoen E."/>
            <person name="Andreopoulos B."/>
            <person name="Lu D."/>
            <person name="Skrede I."/>
            <person name="Drula E."/>
            <person name="Henrissat B."/>
            <person name="Morin E."/>
            <person name="Kohler A."/>
            <person name="Barry K."/>
            <person name="LaButti K."/>
            <person name="Morin E."/>
            <person name="Salamov A."/>
            <person name="Lipzen A."/>
            <person name="Mereny Z."/>
            <person name="Hegedus B."/>
            <person name="Baldrian P."/>
            <person name="Stursova M."/>
            <person name="Weitz H."/>
            <person name="Taylor A."/>
            <person name="Grigoriev I.V."/>
            <person name="Nagy L.G."/>
            <person name="Martin F."/>
            <person name="Kauserud H."/>
        </authorList>
    </citation>
    <scope>NUCLEOTIDE SEQUENCE</scope>
    <source>
        <strain evidence="1">CBHHK188m</strain>
    </source>
</reference>
<dbReference type="EMBL" id="JARJLG010000017">
    <property type="protein sequence ID" value="KAJ7773671.1"/>
    <property type="molecule type" value="Genomic_DNA"/>
</dbReference>
<protein>
    <recommendedName>
        <fullName evidence="3">F-box domain-containing protein</fullName>
    </recommendedName>
</protein>
<dbReference type="AlphaFoldDB" id="A0AAD7JZJ7"/>